<dbReference type="EMBL" id="CAKLBY020000028">
    <property type="protein sequence ID" value="CAK7904366.1"/>
    <property type="molecule type" value="Genomic_DNA"/>
</dbReference>
<feature type="region of interest" description="Disordered" evidence="1">
    <location>
        <begin position="29"/>
        <end position="77"/>
    </location>
</feature>
<protein>
    <submittedName>
        <fullName evidence="2">Uncharacterized protein</fullName>
    </submittedName>
</protein>
<gene>
    <name evidence="2" type="ORF">PM001_LOCUS2894</name>
</gene>
<dbReference type="AlphaFoldDB" id="A0AAV1T9H2"/>
<evidence type="ECO:0000313" key="2">
    <source>
        <dbReference type="EMBL" id="CAK7904366.1"/>
    </source>
</evidence>
<feature type="compositionally biased region" description="Basic and acidic residues" evidence="1">
    <location>
        <begin position="64"/>
        <end position="77"/>
    </location>
</feature>
<comment type="caution">
    <text evidence="2">The sequence shown here is derived from an EMBL/GenBank/DDBJ whole genome shotgun (WGS) entry which is preliminary data.</text>
</comment>
<accession>A0AAV1T9H2</accession>
<reference evidence="2" key="1">
    <citation type="submission" date="2024-01" db="EMBL/GenBank/DDBJ databases">
        <authorList>
            <person name="Webb A."/>
        </authorList>
    </citation>
    <scope>NUCLEOTIDE SEQUENCE</scope>
    <source>
        <strain evidence="2">Pm1</strain>
    </source>
</reference>
<organism evidence="2 3">
    <name type="scientific">Peronospora matthiolae</name>
    <dbReference type="NCBI Taxonomy" id="2874970"/>
    <lineage>
        <taxon>Eukaryota</taxon>
        <taxon>Sar</taxon>
        <taxon>Stramenopiles</taxon>
        <taxon>Oomycota</taxon>
        <taxon>Peronosporomycetes</taxon>
        <taxon>Peronosporales</taxon>
        <taxon>Peronosporaceae</taxon>
        <taxon>Peronospora</taxon>
    </lineage>
</organism>
<sequence>MHRIFRTVAAQDEDREGIALWSDVIEPSKTARDGSNRRIEPGKEQEHDVNEGTHNGNDFVTKLQADEQLARERLHEH</sequence>
<evidence type="ECO:0000313" key="3">
    <source>
        <dbReference type="Proteomes" id="UP001162060"/>
    </source>
</evidence>
<proteinExistence type="predicted"/>
<name>A0AAV1T9H2_9STRA</name>
<feature type="compositionally biased region" description="Basic and acidic residues" evidence="1">
    <location>
        <begin position="29"/>
        <end position="51"/>
    </location>
</feature>
<evidence type="ECO:0000256" key="1">
    <source>
        <dbReference type="SAM" id="MobiDB-lite"/>
    </source>
</evidence>
<dbReference type="Proteomes" id="UP001162060">
    <property type="component" value="Unassembled WGS sequence"/>
</dbReference>